<keyword evidence="2" id="KW-0238">DNA-binding</keyword>
<sequence length="112" mass="12571">MEVTAGELLEDRTSAKTVSRVMAAMAHPIRMKILCLLIDNEMNVNEILAEVGSSQSNISQHLDALKGANLVQVRRSQQHSYYSLTHNETSRIILLVRDLFCPGHARLLRSRS</sequence>
<reference evidence="5 6" key="1">
    <citation type="submission" date="2020-08" db="EMBL/GenBank/DDBJ databases">
        <title>Bridging the membrane lipid divide: bacteria of the FCB group superphylum have the potential to synthesize archaeal ether lipids.</title>
        <authorList>
            <person name="Villanueva L."/>
            <person name="Von Meijenfeldt F.A.B."/>
            <person name="Westbye A.B."/>
            <person name="Yadav S."/>
            <person name="Hopmans E.C."/>
            <person name="Dutilh B.E."/>
            <person name="Sinninghe Damste J.S."/>
        </authorList>
    </citation>
    <scope>NUCLEOTIDE SEQUENCE [LARGE SCALE GENOMIC DNA]</scope>
    <source>
        <strain evidence="5">NIOZ-UU100</strain>
    </source>
</reference>
<dbReference type="SUPFAM" id="SSF46785">
    <property type="entry name" value="Winged helix' DNA-binding domain"/>
    <property type="match status" value="1"/>
</dbReference>
<evidence type="ECO:0000256" key="2">
    <source>
        <dbReference type="ARBA" id="ARBA00023125"/>
    </source>
</evidence>
<proteinExistence type="predicted"/>
<evidence type="ECO:0000259" key="4">
    <source>
        <dbReference type="PROSITE" id="PS50987"/>
    </source>
</evidence>
<dbReference type="NCBIfam" id="NF033788">
    <property type="entry name" value="HTH_metalloreg"/>
    <property type="match status" value="1"/>
</dbReference>
<evidence type="ECO:0000313" key="6">
    <source>
        <dbReference type="Proteomes" id="UP000654401"/>
    </source>
</evidence>
<dbReference type="PROSITE" id="PS50987">
    <property type="entry name" value="HTH_ARSR_2"/>
    <property type="match status" value="1"/>
</dbReference>
<organism evidence="5 6">
    <name type="scientific">Candidatus Thiopontia autotrophica</name>
    <dbReference type="NCBI Taxonomy" id="2841688"/>
    <lineage>
        <taxon>Bacteria</taxon>
        <taxon>Pseudomonadati</taxon>
        <taxon>Pseudomonadota</taxon>
        <taxon>Gammaproteobacteria</taxon>
        <taxon>Candidatus Thiopontia</taxon>
    </lineage>
</organism>
<accession>A0A8J6TQK6</accession>
<keyword evidence="3" id="KW-0804">Transcription</keyword>
<dbReference type="InterPro" id="IPR011991">
    <property type="entry name" value="ArsR-like_HTH"/>
</dbReference>
<keyword evidence="1" id="KW-0805">Transcription regulation</keyword>
<evidence type="ECO:0000256" key="3">
    <source>
        <dbReference type="ARBA" id="ARBA00023163"/>
    </source>
</evidence>
<dbReference type="Pfam" id="PF01022">
    <property type="entry name" value="HTH_5"/>
    <property type="match status" value="1"/>
</dbReference>
<dbReference type="Gene3D" id="1.10.10.10">
    <property type="entry name" value="Winged helix-like DNA-binding domain superfamily/Winged helix DNA-binding domain"/>
    <property type="match status" value="1"/>
</dbReference>
<dbReference type="PRINTS" id="PR00778">
    <property type="entry name" value="HTHARSR"/>
</dbReference>
<dbReference type="InterPro" id="IPR051081">
    <property type="entry name" value="HTH_MetalResp_TranReg"/>
</dbReference>
<evidence type="ECO:0000256" key="1">
    <source>
        <dbReference type="ARBA" id="ARBA00023015"/>
    </source>
</evidence>
<feature type="domain" description="HTH arsR-type" evidence="4">
    <location>
        <begin position="10"/>
        <end position="104"/>
    </location>
</feature>
<dbReference type="CDD" id="cd00090">
    <property type="entry name" value="HTH_ARSR"/>
    <property type="match status" value="1"/>
</dbReference>
<dbReference type="EMBL" id="JACNFK010000034">
    <property type="protein sequence ID" value="MBC8520141.1"/>
    <property type="molecule type" value="Genomic_DNA"/>
</dbReference>
<dbReference type="PANTHER" id="PTHR33154">
    <property type="entry name" value="TRANSCRIPTIONAL REGULATOR, ARSR FAMILY"/>
    <property type="match status" value="1"/>
</dbReference>
<dbReference type="GO" id="GO:0003700">
    <property type="term" value="F:DNA-binding transcription factor activity"/>
    <property type="evidence" value="ECO:0007669"/>
    <property type="project" value="InterPro"/>
</dbReference>
<dbReference type="GO" id="GO:0003677">
    <property type="term" value="F:DNA binding"/>
    <property type="evidence" value="ECO:0007669"/>
    <property type="project" value="UniProtKB-KW"/>
</dbReference>
<comment type="caution">
    <text evidence="5">The sequence shown here is derived from an EMBL/GenBank/DDBJ whole genome shotgun (WGS) entry which is preliminary data.</text>
</comment>
<gene>
    <name evidence="5" type="ORF">H8D24_07025</name>
</gene>
<dbReference type="InterPro" id="IPR036388">
    <property type="entry name" value="WH-like_DNA-bd_sf"/>
</dbReference>
<dbReference type="InterPro" id="IPR036390">
    <property type="entry name" value="WH_DNA-bd_sf"/>
</dbReference>
<dbReference type="PANTHER" id="PTHR33154:SF28">
    <property type="entry name" value="HTH-TYPE TRANSCRIPTIONAL REGULATOR YGAV-RELATED"/>
    <property type="match status" value="1"/>
</dbReference>
<protein>
    <submittedName>
        <fullName evidence="5">Winged helix-turn-helix transcriptional regulator</fullName>
    </submittedName>
</protein>
<dbReference type="InterPro" id="IPR001845">
    <property type="entry name" value="HTH_ArsR_DNA-bd_dom"/>
</dbReference>
<evidence type="ECO:0000313" key="5">
    <source>
        <dbReference type="EMBL" id="MBC8520141.1"/>
    </source>
</evidence>
<dbReference type="Proteomes" id="UP000654401">
    <property type="component" value="Unassembled WGS sequence"/>
</dbReference>
<dbReference type="AlphaFoldDB" id="A0A8J6TQK6"/>
<name>A0A8J6TQK6_9GAMM</name>
<dbReference type="SMART" id="SM00418">
    <property type="entry name" value="HTH_ARSR"/>
    <property type="match status" value="1"/>
</dbReference>